<feature type="domain" description="Saccharopine dehydrogenase NADP binding" evidence="3">
    <location>
        <begin position="18"/>
        <end position="135"/>
    </location>
</feature>
<dbReference type="InterPro" id="IPR051276">
    <property type="entry name" value="Saccharopine_DH-like_oxidrdct"/>
</dbReference>
<sequence length="454" mass="48105">MPTIAVYGATAYTSREHLLPYLINHADAASYDLILAGRSKANLDALNDSLGKAGAERRSVVATTLEDAAGVAALVAKSDIVINFAGPYQLYNAPALIDACTKAGKHYLDLTGESQYVAKQVVPKFDFAAAKSGSVVIPMAGFDCIPGDITIYHGLRYLQNKLGKGVAFAKSTNFYTMGGGVSGGTLASVSAAAEAEDKTDINDEWILTGSSVTGPTPRPQLVYTPPVANLPNVPSYGAFFVGYMVNRTAIRRSWYLSRMAQPGPRHADNVPNGVSPSADFGFEPIHAENTVFKESLAGFGKVRFSNPFTAALFSLGFFFFAGLYMGFKFIRTLLKPYIPPPGTGPNKEVCEKGFTKIVNVSVSDGDKPVAVVTRYEGKGDPGYYHTARVLAESALSLVLPAPKGTALPPLAHVGGVLTGPSALGMVLVERMRIHGVATITSEIVEPGAESKKDI</sequence>
<accession>A0ABR3Q8N4</accession>
<dbReference type="RefSeq" id="XP_069210786.1">
    <property type="nucleotide sequence ID" value="XM_069350400.1"/>
</dbReference>
<keyword evidence="2" id="KW-0472">Membrane</keyword>
<evidence type="ECO:0000256" key="2">
    <source>
        <dbReference type="SAM" id="Phobius"/>
    </source>
</evidence>
<dbReference type="InterPro" id="IPR036291">
    <property type="entry name" value="NAD(P)-bd_dom_sf"/>
</dbReference>
<name>A0ABR3Q8N4_9TREE</name>
<dbReference type="Proteomes" id="UP001565368">
    <property type="component" value="Unassembled WGS sequence"/>
</dbReference>
<dbReference type="GeneID" id="95982828"/>
<keyword evidence="2" id="KW-1133">Transmembrane helix</keyword>
<evidence type="ECO:0000256" key="1">
    <source>
        <dbReference type="ARBA" id="ARBA00038048"/>
    </source>
</evidence>
<evidence type="ECO:0000313" key="4">
    <source>
        <dbReference type="EMBL" id="KAL1410842.1"/>
    </source>
</evidence>
<comment type="caution">
    <text evidence="4">The sequence shown here is derived from an EMBL/GenBank/DDBJ whole genome shotgun (WGS) entry which is preliminary data.</text>
</comment>
<organism evidence="4 5">
    <name type="scientific">Vanrija albida</name>
    <dbReference type="NCBI Taxonomy" id="181172"/>
    <lineage>
        <taxon>Eukaryota</taxon>
        <taxon>Fungi</taxon>
        <taxon>Dikarya</taxon>
        <taxon>Basidiomycota</taxon>
        <taxon>Agaricomycotina</taxon>
        <taxon>Tremellomycetes</taxon>
        <taxon>Trichosporonales</taxon>
        <taxon>Trichosporonaceae</taxon>
        <taxon>Vanrija</taxon>
    </lineage>
</organism>
<dbReference type="PANTHER" id="PTHR12286">
    <property type="entry name" value="SACCHAROPINE DEHYDROGENASE-LIKE OXIDOREDUCTASE"/>
    <property type="match status" value="1"/>
</dbReference>
<comment type="similarity">
    <text evidence="1">Belongs to the saccharopine dehydrogenase family.</text>
</comment>
<gene>
    <name evidence="4" type="ORF">Q8F55_001785</name>
</gene>
<keyword evidence="5" id="KW-1185">Reference proteome</keyword>
<evidence type="ECO:0000259" key="3">
    <source>
        <dbReference type="Pfam" id="PF03435"/>
    </source>
</evidence>
<proteinExistence type="inferred from homology"/>
<evidence type="ECO:0000313" key="5">
    <source>
        <dbReference type="Proteomes" id="UP001565368"/>
    </source>
</evidence>
<dbReference type="Gene3D" id="3.40.50.720">
    <property type="entry name" value="NAD(P)-binding Rossmann-like Domain"/>
    <property type="match status" value="1"/>
</dbReference>
<reference evidence="4 5" key="1">
    <citation type="submission" date="2023-08" db="EMBL/GenBank/DDBJ databases">
        <title>Annotated Genome Sequence of Vanrija albida AlHP1.</title>
        <authorList>
            <person name="Herzog R."/>
        </authorList>
    </citation>
    <scope>NUCLEOTIDE SEQUENCE [LARGE SCALE GENOMIC DNA]</scope>
    <source>
        <strain evidence="4 5">AlHP1</strain>
    </source>
</reference>
<dbReference type="InterPro" id="IPR005097">
    <property type="entry name" value="Sacchrp_dh_NADP-bd"/>
</dbReference>
<keyword evidence="2" id="KW-0812">Transmembrane</keyword>
<protein>
    <recommendedName>
        <fullName evidence="3">Saccharopine dehydrogenase NADP binding domain-containing protein</fullName>
    </recommendedName>
</protein>
<dbReference type="PANTHER" id="PTHR12286:SF5">
    <property type="entry name" value="SACCHAROPINE DEHYDROGENASE-LIKE OXIDOREDUCTASE"/>
    <property type="match status" value="1"/>
</dbReference>
<dbReference type="EMBL" id="JBBXJM010000002">
    <property type="protein sequence ID" value="KAL1410842.1"/>
    <property type="molecule type" value="Genomic_DNA"/>
</dbReference>
<dbReference type="Pfam" id="PF03435">
    <property type="entry name" value="Sacchrp_dh_NADP"/>
    <property type="match status" value="1"/>
</dbReference>
<feature type="transmembrane region" description="Helical" evidence="2">
    <location>
        <begin position="308"/>
        <end position="327"/>
    </location>
</feature>
<dbReference type="SUPFAM" id="SSF51735">
    <property type="entry name" value="NAD(P)-binding Rossmann-fold domains"/>
    <property type="match status" value="1"/>
</dbReference>